<feature type="region of interest" description="Disordered" evidence="1">
    <location>
        <begin position="97"/>
        <end position="120"/>
    </location>
</feature>
<feature type="compositionally biased region" description="Basic and acidic residues" evidence="1">
    <location>
        <begin position="97"/>
        <end position="107"/>
    </location>
</feature>
<proteinExistence type="predicted"/>
<accession>A0AAP0LF95</accession>
<dbReference type="Proteomes" id="UP001420932">
    <property type="component" value="Unassembled WGS sequence"/>
</dbReference>
<comment type="caution">
    <text evidence="2">The sequence shown here is derived from an EMBL/GenBank/DDBJ whole genome shotgun (WGS) entry which is preliminary data.</text>
</comment>
<evidence type="ECO:0000256" key="1">
    <source>
        <dbReference type="SAM" id="MobiDB-lite"/>
    </source>
</evidence>
<name>A0AAP0LF95_9MAGN</name>
<organism evidence="2 3">
    <name type="scientific">Stephania yunnanensis</name>
    <dbReference type="NCBI Taxonomy" id="152371"/>
    <lineage>
        <taxon>Eukaryota</taxon>
        <taxon>Viridiplantae</taxon>
        <taxon>Streptophyta</taxon>
        <taxon>Embryophyta</taxon>
        <taxon>Tracheophyta</taxon>
        <taxon>Spermatophyta</taxon>
        <taxon>Magnoliopsida</taxon>
        <taxon>Ranunculales</taxon>
        <taxon>Menispermaceae</taxon>
        <taxon>Menispermoideae</taxon>
        <taxon>Cissampelideae</taxon>
        <taxon>Stephania</taxon>
    </lineage>
</organism>
<gene>
    <name evidence="2" type="ORF">Syun_001673</name>
</gene>
<keyword evidence="3" id="KW-1185">Reference proteome</keyword>
<sequence>MEGLGIGVSKHGGSSLLFFGVLTHTFETTPTVKDLYLHLYTVNHDEAQFQSRRLEPTQGTPDQSVDDAAVYYDVVGDYPKGCVYSLKSLGRKKKRYAYHEPVQDDHGQSGPISSTTTTTS</sequence>
<reference evidence="2 3" key="1">
    <citation type="submission" date="2024-01" db="EMBL/GenBank/DDBJ databases">
        <title>Genome assemblies of Stephania.</title>
        <authorList>
            <person name="Yang L."/>
        </authorList>
    </citation>
    <scope>NUCLEOTIDE SEQUENCE [LARGE SCALE GENOMIC DNA]</scope>
    <source>
        <strain evidence="2">YNDBR</strain>
        <tissue evidence="2">Leaf</tissue>
    </source>
</reference>
<protein>
    <submittedName>
        <fullName evidence="2">Uncharacterized protein</fullName>
    </submittedName>
</protein>
<dbReference type="AlphaFoldDB" id="A0AAP0LF95"/>
<evidence type="ECO:0000313" key="3">
    <source>
        <dbReference type="Proteomes" id="UP001420932"/>
    </source>
</evidence>
<dbReference type="EMBL" id="JBBNAF010000001">
    <property type="protein sequence ID" value="KAK9169533.1"/>
    <property type="molecule type" value="Genomic_DNA"/>
</dbReference>
<evidence type="ECO:0000313" key="2">
    <source>
        <dbReference type="EMBL" id="KAK9169533.1"/>
    </source>
</evidence>